<evidence type="ECO:0000256" key="10">
    <source>
        <dbReference type="ARBA" id="ARBA00039918"/>
    </source>
</evidence>
<dbReference type="InterPro" id="IPR005829">
    <property type="entry name" value="Sugar_transporter_CS"/>
</dbReference>
<gene>
    <name evidence="13" type="ORF">HD598_001486</name>
</gene>
<protein>
    <recommendedName>
        <fullName evidence="10">Putative proline/betaine transporter</fullName>
    </recommendedName>
</protein>
<dbReference type="InterPro" id="IPR051084">
    <property type="entry name" value="H+-coupled_symporters"/>
</dbReference>
<comment type="subcellular location">
    <subcellularLocation>
        <location evidence="1">Cell membrane</location>
        <topology evidence="1">Multi-pass membrane protein</topology>
    </subcellularLocation>
</comment>
<feature type="transmembrane region" description="Helical" evidence="11">
    <location>
        <begin position="263"/>
        <end position="280"/>
    </location>
</feature>
<dbReference type="Gene3D" id="1.20.1250.20">
    <property type="entry name" value="MFS general substrate transporter like domains"/>
    <property type="match status" value="1"/>
</dbReference>
<evidence type="ECO:0000256" key="11">
    <source>
        <dbReference type="SAM" id="Phobius"/>
    </source>
</evidence>
<dbReference type="GO" id="GO:0005886">
    <property type="term" value="C:plasma membrane"/>
    <property type="evidence" value="ECO:0007669"/>
    <property type="project" value="UniProtKB-SubCell"/>
</dbReference>
<feature type="transmembrane region" description="Helical" evidence="11">
    <location>
        <begin position="389"/>
        <end position="407"/>
    </location>
</feature>
<dbReference type="InterPro" id="IPR020846">
    <property type="entry name" value="MFS_dom"/>
</dbReference>
<organism evidence="13 14">
    <name type="scientific">Neomicrococcus aestuarii</name>
    <dbReference type="NCBI Taxonomy" id="556325"/>
    <lineage>
        <taxon>Bacteria</taxon>
        <taxon>Bacillati</taxon>
        <taxon>Actinomycetota</taxon>
        <taxon>Actinomycetes</taxon>
        <taxon>Micrococcales</taxon>
        <taxon>Micrococcaceae</taxon>
        <taxon>Neomicrococcus</taxon>
    </lineage>
</organism>
<dbReference type="InterPro" id="IPR005828">
    <property type="entry name" value="MFS_sugar_transport-like"/>
</dbReference>
<feature type="domain" description="Major facilitator superfamily (MFS) profile" evidence="12">
    <location>
        <begin position="27"/>
        <end position="443"/>
    </location>
</feature>
<feature type="transmembrane region" description="Helical" evidence="11">
    <location>
        <begin position="419"/>
        <end position="439"/>
    </location>
</feature>
<evidence type="ECO:0000256" key="8">
    <source>
        <dbReference type="ARBA" id="ARBA00023136"/>
    </source>
</evidence>
<keyword evidence="4" id="KW-1003">Cell membrane</keyword>
<accession>A0A7W8TTT8</accession>
<feature type="transmembrane region" description="Helical" evidence="11">
    <location>
        <begin position="168"/>
        <end position="187"/>
    </location>
</feature>
<dbReference type="PROSITE" id="PS50850">
    <property type="entry name" value="MFS"/>
    <property type="match status" value="1"/>
</dbReference>
<evidence type="ECO:0000256" key="4">
    <source>
        <dbReference type="ARBA" id="ARBA00022475"/>
    </source>
</evidence>
<evidence type="ECO:0000256" key="2">
    <source>
        <dbReference type="ARBA" id="ARBA00008240"/>
    </source>
</evidence>
<evidence type="ECO:0000256" key="6">
    <source>
        <dbReference type="ARBA" id="ARBA00022847"/>
    </source>
</evidence>
<dbReference type="AlphaFoldDB" id="A0A7W8TTT8"/>
<proteinExistence type="inferred from homology"/>
<comment type="similarity">
    <text evidence="2">Belongs to the major facilitator superfamily. Metabolite:H+ Symporter (MHS) family (TC 2.A.1.6) family.</text>
</comment>
<dbReference type="PANTHER" id="PTHR43528:SF1">
    <property type="entry name" value="ALPHA-KETOGLUTARATE PERMEASE"/>
    <property type="match status" value="1"/>
</dbReference>
<comment type="function">
    <text evidence="9">May be a proton symporter involved in the uptake of osmolytes such as proline and glycine betaine.</text>
</comment>
<feature type="transmembrane region" description="Helical" evidence="11">
    <location>
        <begin position="329"/>
        <end position="348"/>
    </location>
</feature>
<feature type="transmembrane region" description="Helical" evidence="11">
    <location>
        <begin position="98"/>
        <end position="117"/>
    </location>
</feature>
<dbReference type="FunFam" id="1.20.1250.20:FF:000001">
    <property type="entry name" value="Dicarboxylate MFS transporter"/>
    <property type="match status" value="1"/>
</dbReference>
<evidence type="ECO:0000256" key="9">
    <source>
        <dbReference type="ARBA" id="ARBA00037295"/>
    </source>
</evidence>
<evidence type="ECO:0000259" key="12">
    <source>
        <dbReference type="PROSITE" id="PS50850"/>
    </source>
</evidence>
<keyword evidence="5 11" id="KW-0812">Transmembrane</keyword>
<dbReference type="PANTHER" id="PTHR43528">
    <property type="entry name" value="ALPHA-KETOGLUTARATE PERMEASE"/>
    <property type="match status" value="1"/>
</dbReference>
<dbReference type="Proteomes" id="UP000580797">
    <property type="component" value="Unassembled WGS sequence"/>
</dbReference>
<keyword evidence="6" id="KW-0769">Symport</keyword>
<keyword evidence="8 11" id="KW-0472">Membrane</keyword>
<evidence type="ECO:0000313" key="13">
    <source>
        <dbReference type="EMBL" id="MBB5512799.1"/>
    </source>
</evidence>
<dbReference type="RefSeq" id="WP_183664889.1">
    <property type="nucleotide sequence ID" value="NZ_BAAARH010000013.1"/>
</dbReference>
<feature type="transmembrane region" description="Helical" evidence="11">
    <location>
        <begin position="63"/>
        <end position="86"/>
    </location>
</feature>
<feature type="transmembrane region" description="Helical" evidence="11">
    <location>
        <begin position="199"/>
        <end position="218"/>
    </location>
</feature>
<evidence type="ECO:0000256" key="1">
    <source>
        <dbReference type="ARBA" id="ARBA00004651"/>
    </source>
</evidence>
<feature type="transmembrane region" description="Helical" evidence="11">
    <location>
        <begin position="354"/>
        <end position="377"/>
    </location>
</feature>
<keyword evidence="3" id="KW-0813">Transport</keyword>
<evidence type="ECO:0000256" key="3">
    <source>
        <dbReference type="ARBA" id="ARBA00022448"/>
    </source>
</evidence>
<feature type="transmembrane region" description="Helical" evidence="11">
    <location>
        <begin position="39"/>
        <end position="57"/>
    </location>
</feature>
<dbReference type="SUPFAM" id="SSF103473">
    <property type="entry name" value="MFS general substrate transporter"/>
    <property type="match status" value="1"/>
</dbReference>
<name>A0A7W8TTT8_9MICC</name>
<keyword evidence="7 11" id="KW-1133">Transmembrane helix</keyword>
<feature type="transmembrane region" description="Helical" evidence="11">
    <location>
        <begin position="123"/>
        <end position="141"/>
    </location>
</feature>
<sequence length="460" mass="49709">MSHTSDQLTKTAAPADYSLSHKQQKKSLLASTIGQLLEWYEWGAYAVFAPYIAAAIFNPEDKVAGLLATFGVFAVGFLMRPLGGIIFGSIADRKGRKFVLITTMLSMATASVAIGLLPGYQEIGIWAAILLVLARMVQGFAHGGESATANTYVAEIAPKDRRGQWGSLVYASIFGGTVIAYTLGGTITGFLSKAEVGAWGWRIPFLLGAVLALVALWLRRGMQESDVFVEEVVNEEHHNETTQASHVVPAGAKTASKSQVRNIFLVIGLVTGLTSAHYTWTSYVSTYAITQEGMAPQGAYWATVFGQLIALIALPFWGRLSDRVGRKPLLYGFAIAMFLLEFLLKTMIGQEPWTLFVASTIALLIVGMMGAIIAAVMSEIFPTATRTRNIGLAYSISVAVFGGFAPYLNQLFVSIQAGWLADVYVMLTCVITLICVRILPETRGIDLNDVESHTVEVAAK</sequence>
<dbReference type="InterPro" id="IPR036259">
    <property type="entry name" value="MFS_trans_sf"/>
</dbReference>
<reference evidence="13 14" key="1">
    <citation type="submission" date="2020-08" db="EMBL/GenBank/DDBJ databases">
        <title>Sequencing the genomes of 1000 actinobacteria strains.</title>
        <authorList>
            <person name="Klenk H.-P."/>
        </authorList>
    </citation>
    <scope>NUCLEOTIDE SEQUENCE [LARGE SCALE GENOMIC DNA]</scope>
    <source>
        <strain evidence="13 14">DSM 105783</strain>
    </source>
</reference>
<dbReference type="Pfam" id="PF00083">
    <property type="entry name" value="Sugar_tr"/>
    <property type="match status" value="1"/>
</dbReference>
<feature type="transmembrane region" description="Helical" evidence="11">
    <location>
        <begin position="300"/>
        <end position="317"/>
    </location>
</feature>
<evidence type="ECO:0000256" key="5">
    <source>
        <dbReference type="ARBA" id="ARBA00022692"/>
    </source>
</evidence>
<evidence type="ECO:0000313" key="14">
    <source>
        <dbReference type="Proteomes" id="UP000580797"/>
    </source>
</evidence>
<evidence type="ECO:0000256" key="7">
    <source>
        <dbReference type="ARBA" id="ARBA00022989"/>
    </source>
</evidence>
<dbReference type="GO" id="GO:0015293">
    <property type="term" value="F:symporter activity"/>
    <property type="evidence" value="ECO:0007669"/>
    <property type="project" value="UniProtKB-KW"/>
</dbReference>
<dbReference type="PROSITE" id="PS00217">
    <property type="entry name" value="SUGAR_TRANSPORT_2"/>
    <property type="match status" value="1"/>
</dbReference>
<comment type="caution">
    <text evidence="13">The sequence shown here is derived from an EMBL/GenBank/DDBJ whole genome shotgun (WGS) entry which is preliminary data.</text>
</comment>
<dbReference type="EMBL" id="JACHDR010000001">
    <property type="protein sequence ID" value="MBB5512799.1"/>
    <property type="molecule type" value="Genomic_DNA"/>
</dbReference>